<dbReference type="PROSITE" id="PS50893">
    <property type="entry name" value="ABC_TRANSPORTER_2"/>
    <property type="match status" value="1"/>
</dbReference>
<dbReference type="SMART" id="SM00382">
    <property type="entry name" value="AAA"/>
    <property type="match status" value="1"/>
</dbReference>
<keyword evidence="7" id="KW-1133">Transmembrane helix</keyword>
<evidence type="ECO:0000256" key="2">
    <source>
        <dbReference type="ARBA" id="ARBA00022448"/>
    </source>
</evidence>
<dbReference type="AlphaFoldDB" id="A0A4P9W2E4"/>
<accession>A0A4P9W2E4</accession>
<dbReference type="InterPro" id="IPR027417">
    <property type="entry name" value="P-loop_NTPase"/>
</dbReference>
<dbReference type="InterPro" id="IPR003439">
    <property type="entry name" value="ABC_transporter-like_ATP-bd"/>
</dbReference>
<keyword evidence="4" id="KW-0677">Repeat</keyword>
<dbReference type="GO" id="GO:0000329">
    <property type="term" value="C:fungal-type vacuole membrane"/>
    <property type="evidence" value="ECO:0007669"/>
    <property type="project" value="UniProtKB-ARBA"/>
</dbReference>
<protein>
    <submittedName>
        <fullName evidence="10">P-loop containing nucleoside triphosphate hydrolase protein</fullName>
    </submittedName>
</protein>
<keyword evidence="6" id="KW-0067">ATP-binding</keyword>
<evidence type="ECO:0000256" key="7">
    <source>
        <dbReference type="ARBA" id="ARBA00022989"/>
    </source>
</evidence>
<evidence type="ECO:0000256" key="1">
    <source>
        <dbReference type="ARBA" id="ARBA00004128"/>
    </source>
</evidence>
<evidence type="ECO:0000313" key="11">
    <source>
        <dbReference type="Proteomes" id="UP000269721"/>
    </source>
</evidence>
<dbReference type="PANTHER" id="PTHR24223">
    <property type="entry name" value="ATP-BINDING CASSETTE SUB-FAMILY C"/>
    <property type="match status" value="1"/>
</dbReference>
<sequence>MRQQELMDRSNSPEYFQLTALSWVQLRVEALAHISVLALSLIATGGTISESLAGIAFTNSIVLTDWLNMVLTATAQLEADISIENLQVRYASRPGYAVHTRDLTVKIRRGEKIGIVGRSGSGKSTLLVALCRLLEPHSGRIVIDGEGITRIGTRALRSRIQIIPQEPILFSGTIRSNLDPEGVFPDCEIWRVLEMIGLKKYVSDLTEKLDSEVSENGSNFSVGQRQLLCLGRAVIVRPRILVIDEATASVDGAADRTIQACRKSHFKDATVLCIAHRLNTIADMDRVLVLADGELAELNSPAALLSRPDSLFNELAEATGPANAALIREIATSRWR</sequence>
<gene>
    <name evidence="10" type="ORF">BDK51DRAFT_46077</name>
</gene>
<keyword evidence="3" id="KW-0812">Transmembrane</keyword>
<evidence type="ECO:0000256" key="8">
    <source>
        <dbReference type="ARBA" id="ARBA00023136"/>
    </source>
</evidence>
<dbReference type="PANTHER" id="PTHR24223:SF443">
    <property type="entry name" value="MULTIDRUG-RESISTANCE LIKE PROTEIN 1, ISOFORM I"/>
    <property type="match status" value="1"/>
</dbReference>
<comment type="subcellular location">
    <subcellularLocation>
        <location evidence="1">Vacuole membrane</location>
        <topology evidence="1">Multi-pass membrane protein</topology>
    </subcellularLocation>
</comment>
<evidence type="ECO:0000313" key="10">
    <source>
        <dbReference type="EMBL" id="RKO86314.1"/>
    </source>
</evidence>
<name>A0A4P9W2E4_9FUNG</name>
<dbReference type="OrthoDB" id="6500128at2759"/>
<keyword evidence="2" id="KW-0813">Transport</keyword>
<dbReference type="InterPro" id="IPR017871">
    <property type="entry name" value="ABC_transporter-like_CS"/>
</dbReference>
<feature type="domain" description="ABC transporter" evidence="9">
    <location>
        <begin position="81"/>
        <end position="317"/>
    </location>
</feature>
<dbReference type="PROSITE" id="PS00211">
    <property type="entry name" value="ABC_TRANSPORTER_1"/>
    <property type="match status" value="1"/>
</dbReference>
<dbReference type="Gene3D" id="3.40.50.300">
    <property type="entry name" value="P-loop containing nucleotide triphosphate hydrolases"/>
    <property type="match status" value="1"/>
</dbReference>
<dbReference type="GO" id="GO:0016887">
    <property type="term" value="F:ATP hydrolysis activity"/>
    <property type="evidence" value="ECO:0007669"/>
    <property type="project" value="InterPro"/>
</dbReference>
<evidence type="ECO:0000256" key="4">
    <source>
        <dbReference type="ARBA" id="ARBA00022737"/>
    </source>
</evidence>
<organism evidence="10 11">
    <name type="scientific">Blyttiomyces helicus</name>
    <dbReference type="NCBI Taxonomy" id="388810"/>
    <lineage>
        <taxon>Eukaryota</taxon>
        <taxon>Fungi</taxon>
        <taxon>Fungi incertae sedis</taxon>
        <taxon>Chytridiomycota</taxon>
        <taxon>Chytridiomycota incertae sedis</taxon>
        <taxon>Chytridiomycetes</taxon>
        <taxon>Chytridiomycetes incertae sedis</taxon>
        <taxon>Blyttiomyces</taxon>
    </lineage>
</organism>
<evidence type="ECO:0000256" key="5">
    <source>
        <dbReference type="ARBA" id="ARBA00022741"/>
    </source>
</evidence>
<evidence type="ECO:0000256" key="3">
    <source>
        <dbReference type="ARBA" id="ARBA00022692"/>
    </source>
</evidence>
<dbReference type="CDD" id="cd03244">
    <property type="entry name" value="ABCC_MRP_domain2"/>
    <property type="match status" value="1"/>
</dbReference>
<dbReference type="FunFam" id="3.40.50.300:FF:000630">
    <property type="entry name" value="ATP-binding cassette (ABC) transporter, putative"/>
    <property type="match status" value="1"/>
</dbReference>
<dbReference type="InterPro" id="IPR050173">
    <property type="entry name" value="ABC_transporter_C-like"/>
</dbReference>
<dbReference type="InterPro" id="IPR003593">
    <property type="entry name" value="AAA+_ATPase"/>
</dbReference>
<evidence type="ECO:0000259" key="9">
    <source>
        <dbReference type="PROSITE" id="PS50893"/>
    </source>
</evidence>
<dbReference type="EMBL" id="KZ998305">
    <property type="protein sequence ID" value="RKO86314.1"/>
    <property type="molecule type" value="Genomic_DNA"/>
</dbReference>
<keyword evidence="5" id="KW-0547">Nucleotide-binding</keyword>
<reference evidence="11" key="1">
    <citation type="journal article" date="2018" name="Nat. Microbiol.">
        <title>Leveraging single-cell genomics to expand the fungal tree of life.</title>
        <authorList>
            <person name="Ahrendt S.R."/>
            <person name="Quandt C.A."/>
            <person name="Ciobanu D."/>
            <person name="Clum A."/>
            <person name="Salamov A."/>
            <person name="Andreopoulos B."/>
            <person name="Cheng J.F."/>
            <person name="Woyke T."/>
            <person name="Pelin A."/>
            <person name="Henrissat B."/>
            <person name="Reynolds N.K."/>
            <person name="Benny G.L."/>
            <person name="Smith M.E."/>
            <person name="James T.Y."/>
            <person name="Grigoriev I.V."/>
        </authorList>
    </citation>
    <scope>NUCLEOTIDE SEQUENCE [LARGE SCALE GENOMIC DNA]</scope>
</reference>
<evidence type="ECO:0000256" key="6">
    <source>
        <dbReference type="ARBA" id="ARBA00022840"/>
    </source>
</evidence>
<dbReference type="GO" id="GO:0005524">
    <property type="term" value="F:ATP binding"/>
    <property type="evidence" value="ECO:0007669"/>
    <property type="project" value="UniProtKB-KW"/>
</dbReference>
<proteinExistence type="predicted"/>
<dbReference type="SUPFAM" id="SSF52540">
    <property type="entry name" value="P-loop containing nucleoside triphosphate hydrolases"/>
    <property type="match status" value="1"/>
</dbReference>
<dbReference type="Proteomes" id="UP000269721">
    <property type="component" value="Unassembled WGS sequence"/>
</dbReference>
<dbReference type="GO" id="GO:0042626">
    <property type="term" value="F:ATPase-coupled transmembrane transporter activity"/>
    <property type="evidence" value="ECO:0007669"/>
    <property type="project" value="TreeGrafter"/>
</dbReference>
<keyword evidence="8" id="KW-0472">Membrane</keyword>
<dbReference type="Pfam" id="PF00005">
    <property type="entry name" value="ABC_tran"/>
    <property type="match status" value="1"/>
</dbReference>
<keyword evidence="10" id="KW-0378">Hydrolase</keyword>
<keyword evidence="11" id="KW-1185">Reference proteome</keyword>